<feature type="region of interest" description="Disordered" evidence="1">
    <location>
        <begin position="1"/>
        <end position="37"/>
    </location>
</feature>
<feature type="region of interest" description="Disordered" evidence="1">
    <location>
        <begin position="101"/>
        <end position="129"/>
    </location>
</feature>
<evidence type="ECO:0000313" key="3">
    <source>
        <dbReference type="Proteomes" id="UP000269945"/>
    </source>
</evidence>
<protein>
    <submittedName>
        <fullName evidence="2">Uncharacterized protein</fullName>
    </submittedName>
</protein>
<accession>A0A9X9M907</accession>
<feature type="non-terminal residue" evidence="2">
    <location>
        <position position="1"/>
    </location>
</feature>
<feature type="compositionally biased region" description="Polar residues" evidence="1">
    <location>
        <begin position="103"/>
        <end position="113"/>
    </location>
</feature>
<dbReference type="EMBL" id="CYRY02044601">
    <property type="protein sequence ID" value="VCX39623.1"/>
    <property type="molecule type" value="Genomic_DNA"/>
</dbReference>
<organism evidence="2 3">
    <name type="scientific">Gulo gulo</name>
    <name type="common">Wolverine</name>
    <name type="synonym">Gluton</name>
    <dbReference type="NCBI Taxonomy" id="48420"/>
    <lineage>
        <taxon>Eukaryota</taxon>
        <taxon>Metazoa</taxon>
        <taxon>Chordata</taxon>
        <taxon>Craniata</taxon>
        <taxon>Vertebrata</taxon>
        <taxon>Euteleostomi</taxon>
        <taxon>Mammalia</taxon>
        <taxon>Eutheria</taxon>
        <taxon>Laurasiatheria</taxon>
        <taxon>Carnivora</taxon>
        <taxon>Caniformia</taxon>
        <taxon>Musteloidea</taxon>
        <taxon>Mustelidae</taxon>
        <taxon>Guloninae</taxon>
        <taxon>Gulo</taxon>
    </lineage>
</organism>
<name>A0A9X9M907_GULGU</name>
<comment type="caution">
    <text evidence="2">The sequence shown here is derived from an EMBL/GenBank/DDBJ whole genome shotgun (WGS) entry which is preliminary data.</text>
</comment>
<evidence type="ECO:0000256" key="1">
    <source>
        <dbReference type="SAM" id="MobiDB-lite"/>
    </source>
</evidence>
<gene>
    <name evidence="2" type="ORF">BN2614_LOCUS3</name>
</gene>
<keyword evidence="3" id="KW-1185">Reference proteome</keyword>
<feature type="compositionally biased region" description="Polar residues" evidence="1">
    <location>
        <begin position="17"/>
        <end position="37"/>
    </location>
</feature>
<proteinExistence type="predicted"/>
<evidence type="ECO:0000313" key="2">
    <source>
        <dbReference type="EMBL" id="VCX39623.1"/>
    </source>
</evidence>
<dbReference type="AlphaFoldDB" id="A0A9X9M907"/>
<reference evidence="2 3" key="1">
    <citation type="submission" date="2018-10" db="EMBL/GenBank/DDBJ databases">
        <authorList>
            <person name="Ekblom R."/>
            <person name="Jareborg N."/>
        </authorList>
    </citation>
    <scope>NUCLEOTIDE SEQUENCE [LARGE SCALE GENOMIC DNA]</scope>
    <source>
        <tissue evidence="2">Muscle</tissue>
    </source>
</reference>
<dbReference type="Proteomes" id="UP000269945">
    <property type="component" value="Unassembled WGS sequence"/>
</dbReference>
<sequence>MNMHCPLKPRSPRGSELASQSVSLAHSGTSYKSQSSPVEQIIQKENLRPTLLCHTIHAPANINLGLICTPASLHWDMKIALGKPGTSIFPSVPFPSWGALLSSAPQTTSQQPRLQEVRGGGPHTRPRVR</sequence>